<protein>
    <submittedName>
        <fullName evidence="1">Uncharacterized protein</fullName>
    </submittedName>
</protein>
<dbReference type="EMBL" id="JBHUML010000002">
    <property type="protein sequence ID" value="MFD2704658.1"/>
    <property type="molecule type" value="Genomic_DNA"/>
</dbReference>
<gene>
    <name evidence="1" type="ORF">ACFSUB_04210</name>
</gene>
<accession>A0ABW5SY70</accession>
<evidence type="ECO:0000313" key="1">
    <source>
        <dbReference type="EMBL" id="MFD2704658.1"/>
    </source>
</evidence>
<sequence length="67" mass="7443">MIGRPNLDRFAEGLADPQAQPEIVECDACGAEIYDEAEICTGNFGIGDFCADCWLEKEDEEWAKLTE</sequence>
<dbReference type="Proteomes" id="UP001597520">
    <property type="component" value="Unassembled WGS sequence"/>
</dbReference>
<proteinExistence type="predicted"/>
<evidence type="ECO:0000313" key="2">
    <source>
        <dbReference type="Proteomes" id="UP001597520"/>
    </source>
</evidence>
<reference evidence="2" key="1">
    <citation type="journal article" date="2019" name="Int. J. Syst. Evol. Microbiol.">
        <title>The Global Catalogue of Microorganisms (GCM) 10K type strain sequencing project: providing services to taxonomists for standard genome sequencing and annotation.</title>
        <authorList>
            <consortium name="The Broad Institute Genomics Platform"/>
            <consortium name="The Broad Institute Genome Sequencing Center for Infectious Disease"/>
            <person name="Wu L."/>
            <person name="Ma J."/>
        </authorList>
    </citation>
    <scope>NUCLEOTIDE SEQUENCE [LARGE SCALE GENOMIC DNA]</scope>
    <source>
        <strain evidence="2">KCTC 33792</strain>
    </source>
</reference>
<keyword evidence="2" id="KW-1185">Reference proteome</keyword>
<organism evidence="1 2">
    <name type="scientific">Salibacterium lacus</name>
    <dbReference type="NCBI Taxonomy" id="1898109"/>
    <lineage>
        <taxon>Bacteria</taxon>
        <taxon>Bacillati</taxon>
        <taxon>Bacillota</taxon>
        <taxon>Bacilli</taxon>
        <taxon>Bacillales</taxon>
        <taxon>Bacillaceae</taxon>
    </lineage>
</organism>
<dbReference type="RefSeq" id="WP_380711935.1">
    <property type="nucleotide sequence ID" value="NZ_JBHUML010000002.1"/>
</dbReference>
<comment type="caution">
    <text evidence="1">The sequence shown here is derived from an EMBL/GenBank/DDBJ whole genome shotgun (WGS) entry which is preliminary data.</text>
</comment>
<name>A0ABW5SY70_9BACI</name>